<comment type="caution">
    <text evidence="1">The sequence shown here is derived from an EMBL/GenBank/DDBJ whole genome shotgun (WGS) entry which is preliminary data.</text>
</comment>
<gene>
    <name evidence="1" type="ORF">NUW54_g11201</name>
</gene>
<name>A0ACC1NJ03_9APHY</name>
<reference evidence="1" key="1">
    <citation type="submission" date="2022-08" db="EMBL/GenBank/DDBJ databases">
        <title>Genome Sequence of Pycnoporus sanguineus.</title>
        <authorList>
            <person name="Buettner E."/>
        </authorList>
    </citation>
    <scope>NUCLEOTIDE SEQUENCE</scope>
    <source>
        <strain evidence="1">CG-C14</strain>
    </source>
</reference>
<accession>A0ACC1NJ03</accession>
<keyword evidence="2" id="KW-1185">Reference proteome</keyword>
<sequence>MASGLSKDEQETLRLLVQHVSRAFYEPKYTVVMDQLVRHPVLKDDDLAGRMGLQLKELNKIMATLEGHKLVRMYVQVELYHRNTHPNLFKPPDYIAKNEP</sequence>
<dbReference type="EMBL" id="JANSHE010004291">
    <property type="protein sequence ID" value="KAJ2979033.1"/>
    <property type="molecule type" value="Genomic_DNA"/>
</dbReference>
<evidence type="ECO:0000313" key="2">
    <source>
        <dbReference type="Proteomes" id="UP001144978"/>
    </source>
</evidence>
<proteinExistence type="predicted"/>
<evidence type="ECO:0000313" key="1">
    <source>
        <dbReference type="EMBL" id="KAJ2979033.1"/>
    </source>
</evidence>
<protein>
    <submittedName>
        <fullName evidence="1">Uncharacterized protein</fullName>
    </submittedName>
</protein>
<dbReference type="Proteomes" id="UP001144978">
    <property type="component" value="Unassembled WGS sequence"/>
</dbReference>
<organism evidence="1 2">
    <name type="scientific">Trametes sanguinea</name>
    <dbReference type="NCBI Taxonomy" id="158606"/>
    <lineage>
        <taxon>Eukaryota</taxon>
        <taxon>Fungi</taxon>
        <taxon>Dikarya</taxon>
        <taxon>Basidiomycota</taxon>
        <taxon>Agaricomycotina</taxon>
        <taxon>Agaricomycetes</taxon>
        <taxon>Polyporales</taxon>
        <taxon>Polyporaceae</taxon>
        <taxon>Trametes</taxon>
    </lineage>
</organism>